<dbReference type="Proteomes" id="UP000824469">
    <property type="component" value="Unassembled WGS sequence"/>
</dbReference>
<name>A0AA38GV62_TAXCH</name>
<proteinExistence type="predicted"/>
<dbReference type="PANTHER" id="PTHR35707">
    <property type="entry name" value="OS06G0608100 PROTEIN"/>
    <property type="match status" value="1"/>
</dbReference>
<accession>A0AA38GV62</accession>
<feature type="non-terminal residue" evidence="2">
    <location>
        <position position="916"/>
    </location>
</feature>
<dbReference type="EMBL" id="JAHRHJ020000002">
    <property type="protein sequence ID" value="KAH9327135.1"/>
    <property type="molecule type" value="Genomic_DNA"/>
</dbReference>
<evidence type="ECO:0000313" key="3">
    <source>
        <dbReference type="Proteomes" id="UP000824469"/>
    </source>
</evidence>
<feature type="region of interest" description="Disordered" evidence="1">
    <location>
        <begin position="26"/>
        <end position="45"/>
    </location>
</feature>
<evidence type="ECO:0000256" key="1">
    <source>
        <dbReference type="SAM" id="MobiDB-lite"/>
    </source>
</evidence>
<feature type="region of interest" description="Disordered" evidence="1">
    <location>
        <begin position="55"/>
        <end position="74"/>
    </location>
</feature>
<dbReference type="AlphaFoldDB" id="A0AA38GV62"/>
<comment type="caution">
    <text evidence="2">The sequence shown here is derived from an EMBL/GenBank/DDBJ whole genome shotgun (WGS) entry which is preliminary data.</text>
</comment>
<organism evidence="2 3">
    <name type="scientific">Taxus chinensis</name>
    <name type="common">Chinese yew</name>
    <name type="synonym">Taxus wallichiana var. chinensis</name>
    <dbReference type="NCBI Taxonomy" id="29808"/>
    <lineage>
        <taxon>Eukaryota</taxon>
        <taxon>Viridiplantae</taxon>
        <taxon>Streptophyta</taxon>
        <taxon>Embryophyta</taxon>
        <taxon>Tracheophyta</taxon>
        <taxon>Spermatophyta</taxon>
        <taxon>Pinopsida</taxon>
        <taxon>Pinidae</taxon>
        <taxon>Conifers II</taxon>
        <taxon>Cupressales</taxon>
        <taxon>Taxaceae</taxon>
        <taxon>Taxus</taxon>
    </lineage>
</organism>
<dbReference type="OMA" id="WHIGSES"/>
<feature type="non-terminal residue" evidence="2">
    <location>
        <position position="1"/>
    </location>
</feature>
<reference evidence="2 3" key="1">
    <citation type="journal article" date="2021" name="Nat. Plants">
        <title>The Taxus genome provides insights into paclitaxel biosynthesis.</title>
        <authorList>
            <person name="Xiong X."/>
            <person name="Gou J."/>
            <person name="Liao Q."/>
            <person name="Li Y."/>
            <person name="Zhou Q."/>
            <person name="Bi G."/>
            <person name="Li C."/>
            <person name="Du R."/>
            <person name="Wang X."/>
            <person name="Sun T."/>
            <person name="Guo L."/>
            <person name="Liang H."/>
            <person name="Lu P."/>
            <person name="Wu Y."/>
            <person name="Zhang Z."/>
            <person name="Ro D.K."/>
            <person name="Shang Y."/>
            <person name="Huang S."/>
            <person name="Yan J."/>
        </authorList>
    </citation>
    <scope>NUCLEOTIDE SEQUENCE [LARGE SCALE GENOMIC DNA]</scope>
    <source>
        <strain evidence="2">Ta-2019</strain>
    </source>
</reference>
<gene>
    <name evidence="2" type="ORF">KI387_007313</name>
</gene>
<evidence type="ECO:0000313" key="2">
    <source>
        <dbReference type="EMBL" id="KAH9327135.1"/>
    </source>
</evidence>
<dbReference type="PANTHER" id="PTHR35707:SF1">
    <property type="entry name" value="SPC7 KINETOCHORE PROTEIN DOMAIN-CONTAINING PROTEIN"/>
    <property type="match status" value="1"/>
</dbReference>
<sequence>LRTNSNREFFSHLCEANQLQANKLTEMDEEEDISREEKKKPRRVSFSDTTSVLFFNRDEDYETPPENHAPTPQKQAKEFFGPVSLWHIGSESAEQSPLENDITLDSTEFSQHFSKLLLVQKENFKQVCNTPTGESTEENLMSLTNVLETKPHPDSVQSAMDEDSAADMSLTGENPSEYKFATISPDLVALMANKESQIQFDNFKVDKPGCSMAGIWETSRAMEQGNRLTSDAFLGKSQGMNYWESIDLRNDQGTIKGTDDYHELPNSDSSSAILSSVIRHIPVVNNKVSIPSGSYLLPATNGQLDYHHKGPEMVAYGPVKGIKSVSMESRNPILLSIDNLSHDDSHQSGCRSQITRPEKDQNEFSVNWQGREFVKTLQPLLSSSSACVRNRLDNVYHQHIEGCDNPTGNILKLKKNQTEESLTVEPNAALEATSSNTIDELGPNCKDHTTFVDVPPNCLKNENIDPSGPVKLKDQDKETALHTEICPDQNLGVAHKLNDLTGSVQNYCDLAVASNNLLPNRNISLKRSILSPITLNLENTRPESTVIEIKATRKAHEYKGVAQEGFIMKTDFVSKMFPPSPLAANISCEQMEQRKIPGHLTTHMSTEPMITQQARRDISHKTHEGKYIPETDFSTRQADRKGNYGKENRSQILDLHDRTPSINISKNDSLCHESKLEDSSIMGISLEHIPKSSIHPAEKQSLARTDLQKHTEMAPMKLIEVPRKFPMGVQELYLPVITKPRTLQDCLSFMYATRPQMSLLEDTVEQLQKDIANMKTSSKMKNQVMDGKNLLPMKNKSWVNVTIRMGHIKWLQQMLAYENSKLQLLLAKEDELKKIVQNLQLGFQEVENLKDKAICLDKKVQFGKQDDWSIQKPVTDGEKKAHIQSLKVDIENQMKSFASKKVQVEEKLKEAQTENL</sequence>
<protein>
    <submittedName>
        <fullName evidence="2">Uncharacterized protein</fullName>
    </submittedName>
</protein>
<keyword evidence="3" id="KW-1185">Reference proteome</keyword>